<reference evidence="3 4" key="1">
    <citation type="submission" date="2018-08" db="EMBL/GenBank/DDBJ databases">
        <title>A genome reference for cultivated species of the human gut microbiota.</title>
        <authorList>
            <person name="Zou Y."/>
            <person name="Xue W."/>
            <person name="Luo G."/>
        </authorList>
    </citation>
    <scope>NUCLEOTIDE SEQUENCE [LARGE SCALE GENOMIC DNA]</scope>
    <source>
        <strain evidence="1 4">AF06-19</strain>
        <strain evidence="2 3">AM26-2LB</strain>
    </source>
</reference>
<proteinExistence type="predicted"/>
<dbReference type="RefSeq" id="WP_118140305.1">
    <property type="nucleotide sequence ID" value="NZ_QSAZ01000014.1"/>
</dbReference>
<evidence type="ECO:0000313" key="4">
    <source>
        <dbReference type="Proteomes" id="UP000283683"/>
    </source>
</evidence>
<dbReference type="EMBL" id="QSKY01000002">
    <property type="protein sequence ID" value="RHF07993.1"/>
    <property type="molecule type" value="Genomic_DNA"/>
</dbReference>
<dbReference type="AlphaFoldDB" id="A0A413DIA5"/>
<protein>
    <submittedName>
        <fullName evidence="1">Uncharacterized protein</fullName>
    </submittedName>
</protein>
<comment type="caution">
    <text evidence="1">The sequence shown here is derived from an EMBL/GenBank/DDBJ whole genome shotgun (WGS) entry which is preliminary data.</text>
</comment>
<organism evidence="1 4">
    <name type="scientific">Agathobacter rectalis</name>
    <dbReference type="NCBI Taxonomy" id="39491"/>
    <lineage>
        <taxon>Bacteria</taxon>
        <taxon>Bacillati</taxon>
        <taxon>Bacillota</taxon>
        <taxon>Clostridia</taxon>
        <taxon>Lachnospirales</taxon>
        <taxon>Lachnospiraceae</taxon>
        <taxon>Agathobacter</taxon>
    </lineage>
</organism>
<sequence>MKSMDLLNETMKELNITEQMSVNGDGIRASMAWYCLYGAIAKYGSSYPVGLLQSCKYKTKSGVCTSR</sequence>
<evidence type="ECO:0000313" key="3">
    <source>
        <dbReference type="Proteomes" id="UP000283501"/>
    </source>
</evidence>
<dbReference type="EMBL" id="QSAZ01000014">
    <property type="protein sequence ID" value="RGW85783.1"/>
    <property type="molecule type" value="Genomic_DNA"/>
</dbReference>
<gene>
    <name evidence="2" type="ORF">DW703_02215</name>
    <name evidence="1" type="ORF">DWV45_12825</name>
</gene>
<evidence type="ECO:0000313" key="2">
    <source>
        <dbReference type="EMBL" id="RHF07993.1"/>
    </source>
</evidence>
<accession>A0A413DIA5</accession>
<dbReference type="Proteomes" id="UP000283501">
    <property type="component" value="Unassembled WGS sequence"/>
</dbReference>
<evidence type="ECO:0000313" key="1">
    <source>
        <dbReference type="EMBL" id="RGW85783.1"/>
    </source>
</evidence>
<name>A0A413DIA5_9FIRM</name>
<dbReference type="Proteomes" id="UP000283683">
    <property type="component" value="Unassembled WGS sequence"/>
</dbReference>